<feature type="chain" id="PRO_5045480087" description="Metallo-beta-lactamase domain-containing protein" evidence="1">
    <location>
        <begin position="26"/>
        <end position="489"/>
    </location>
</feature>
<dbReference type="InterPro" id="IPR001279">
    <property type="entry name" value="Metallo-B-lactamas"/>
</dbReference>
<feature type="domain" description="Metallo-beta-lactamase" evidence="2">
    <location>
        <begin position="272"/>
        <end position="466"/>
    </location>
</feature>
<dbReference type="SUPFAM" id="SSF56281">
    <property type="entry name" value="Metallo-hydrolase/oxidoreductase"/>
    <property type="match status" value="1"/>
</dbReference>
<sequence>MSSILTRPFALLLLLLLLPELPAWAKRPDNLPACWKQQVQPVQTTYLTLRYHETLAQLEHSFQPWQATNYTGTGRIWSTATSFLKSDTLRQEAKTYFSRTQLTPATLLFQDYGDDKPTRVTPNAFRGQALQAARYTPAPLLHYFSQRKPKPAPESTRTETVYQDTLGGNIVRLYIRTADNRLSKVTALSHDELFGDVLTTYTYQDYASVGKLTYARTIVVSKINGKLTDTVRVTAATLEPAAPTLLTAPAGYALVSPPVVKPEVTVTHHGAHLHFLELKHTDDKVLVVEFSSFLLVAEAPLNSENGELILAEARKLAPGKPVRYFVAGHYHPHYLGGLRPFVHRGVTILTTPADVPYVQYLAAAPHTLHPDSLQLHPRPLRTEEITTSKTIAEDGFEMQIHVIGSKSAHTNDYLVYYFPSEKLLFEDDLVWIARQGPSRKASARQVGLYQAIRDLGLPVETIVQSWPVQDYGVKTVIPFRELEQSVTGK</sequence>
<dbReference type="InterPro" id="IPR036866">
    <property type="entry name" value="RibonucZ/Hydroxyglut_hydro"/>
</dbReference>
<comment type="caution">
    <text evidence="3">The sequence shown here is derived from an EMBL/GenBank/DDBJ whole genome shotgun (WGS) entry which is preliminary data.</text>
</comment>
<evidence type="ECO:0000313" key="3">
    <source>
        <dbReference type="EMBL" id="MBG8555965.1"/>
    </source>
</evidence>
<protein>
    <recommendedName>
        <fullName evidence="2">Metallo-beta-lactamase domain-containing protein</fullName>
    </recommendedName>
</protein>
<evidence type="ECO:0000256" key="1">
    <source>
        <dbReference type="SAM" id="SignalP"/>
    </source>
</evidence>
<dbReference type="SMART" id="SM00849">
    <property type="entry name" value="Lactamase_B"/>
    <property type="match status" value="1"/>
</dbReference>
<reference evidence="3 4" key="1">
    <citation type="submission" date="2020-11" db="EMBL/GenBank/DDBJ databases">
        <title>Hymenobacter sp.</title>
        <authorList>
            <person name="Kim M.K."/>
        </authorList>
    </citation>
    <scope>NUCLEOTIDE SEQUENCE [LARGE SCALE GENOMIC DNA]</scope>
    <source>
        <strain evidence="3 4">BT594</strain>
    </source>
</reference>
<keyword evidence="1" id="KW-0732">Signal</keyword>
<keyword evidence="4" id="KW-1185">Reference proteome</keyword>
<dbReference type="Gene3D" id="3.60.15.10">
    <property type="entry name" value="Ribonuclease Z/Hydroxyacylglutathione hydrolase-like"/>
    <property type="match status" value="1"/>
</dbReference>
<gene>
    <name evidence="3" type="ORF">I5L79_20650</name>
</gene>
<dbReference type="Proteomes" id="UP000601099">
    <property type="component" value="Unassembled WGS sequence"/>
</dbReference>
<feature type="signal peptide" evidence="1">
    <location>
        <begin position="1"/>
        <end position="25"/>
    </location>
</feature>
<name>A0ABS0L768_9BACT</name>
<dbReference type="RefSeq" id="WP_196956986.1">
    <property type="nucleotide sequence ID" value="NZ_JADWYK010000018.1"/>
</dbReference>
<dbReference type="EMBL" id="JADWYK010000018">
    <property type="protein sequence ID" value="MBG8555965.1"/>
    <property type="molecule type" value="Genomic_DNA"/>
</dbReference>
<evidence type="ECO:0000313" key="4">
    <source>
        <dbReference type="Proteomes" id="UP000601099"/>
    </source>
</evidence>
<accession>A0ABS0L768</accession>
<proteinExistence type="predicted"/>
<evidence type="ECO:0000259" key="2">
    <source>
        <dbReference type="SMART" id="SM00849"/>
    </source>
</evidence>
<organism evidence="3 4">
    <name type="scientific">Hymenobacter guriensis</name>
    <dbReference type="NCBI Taxonomy" id="2793065"/>
    <lineage>
        <taxon>Bacteria</taxon>
        <taxon>Pseudomonadati</taxon>
        <taxon>Bacteroidota</taxon>
        <taxon>Cytophagia</taxon>
        <taxon>Cytophagales</taxon>
        <taxon>Hymenobacteraceae</taxon>
        <taxon>Hymenobacter</taxon>
    </lineage>
</organism>